<feature type="chain" id="PRO_5017009992" evidence="6">
    <location>
        <begin position="31"/>
        <end position="330"/>
    </location>
</feature>
<name>A0A371YYF9_9PROT</name>
<evidence type="ECO:0000256" key="1">
    <source>
        <dbReference type="ARBA" id="ARBA00004167"/>
    </source>
</evidence>
<dbReference type="Gene3D" id="2.40.128.260">
    <property type="entry name" value="Type IV secretion system, VirB10/TraB/TrbI"/>
    <property type="match status" value="1"/>
</dbReference>
<feature type="signal peptide" evidence="6">
    <location>
        <begin position="1"/>
        <end position="30"/>
    </location>
</feature>
<keyword evidence="4" id="KW-1133">Transmembrane helix</keyword>
<keyword evidence="8" id="KW-1185">Reference proteome</keyword>
<evidence type="ECO:0000256" key="6">
    <source>
        <dbReference type="SAM" id="SignalP"/>
    </source>
</evidence>
<comment type="caution">
    <text evidence="7">The sequence shown here is derived from an EMBL/GenBank/DDBJ whole genome shotgun (WGS) entry which is preliminary data.</text>
</comment>
<dbReference type="RefSeq" id="WP_116703623.1">
    <property type="nucleotide sequence ID" value="NZ_QUWV01000112.1"/>
</dbReference>
<dbReference type="Proteomes" id="UP000262371">
    <property type="component" value="Unassembled WGS sequence"/>
</dbReference>
<dbReference type="GO" id="GO:0016020">
    <property type="term" value="C:membrane"/>
    <property type="evidence" value="ECO:0007669"/>
    <property type="project" value="UniProtKB-SubCell"/>
</dbReference>
<sequence>MRARASHPAFMLATGTVAAALGLGGGMARAQDTTHIALKCPGGTVVVDGQGQASCPKAPAPPAPAPAPVAESVEEAAMKRRLGHDFVFVTPAADTTPAASAAAPAAAAAKTDNPLATRLQPDGMDAAVAHMMHDQNLTVGRGTLIPCGTINEINTTLPGMVTCRVSHDVYSINGKVRLIDKGAIAEGEITSALQYGQKRIFVNWLRLRNPEGVTIDLLSPGTTPLGGSGVKGKVNTHFWARFGDAIMVSIITNVGQMMVQAITNLASKPGTTSISTSDSDTNSVAGQVEKIILTQTSNVPPSLYVQQGNIVQIYVARDLSFSSVYTLTDR</sequence>
<comment type="similarity">
    <text evidence="2">Belongs to the TrbI/VirB10 family.</text>
</comment>
<reference evidence="7 8" key="1">
    <citation type="submission" date="2018-08" db="EMBL/GenBank/DDBJ databases">
        <title>Komagataeibacter sp. AV 382.</title>
        <authorList>
            <person name="Skraban J."/>
            <person name="Trcek J."/>
        </authorList>
    </citation>
    <scope>NUCLEOTIDE SEQUENCE [LARGE SCALE GENOMIC DNA]</scope>
    <source>
        <strain evidence="7 8">AV 382</strain>
    </source>
</reference>
<evidence type="ECO:0000256" key="5">
    <source>
        <dbReference type="ARBA" id="ARBA00023136"/>
    </source>
</evidence>
<dbReference type="Pfam" id="PF03743">
    <property type="entry name" value="TrbI"/>
    <property type="match status" value="1"/>
</dbReference>
<evidence type="ECO:0000313" key="7">
    <source>
        <dbReference type="EMBL" id="RFD19265.1"/>
    </source>
</evidence>
<comment type="subcellular location">
    <subcellularLocation>
        <location evidence="1">Membrane</location>
        <topology evidence="1">Single-pass membrane protein</topology>
    </subcellularLocation>
</comment>
<proteinExistence type="inferred from homology"/>
<evidence type="ECO:0000313" key="8">
    <source>
        <dbReference type="Proteomes" id="UP000262371"/>
    </source>
</evidence>
<dbReference type="EMBL" id="QUWV01000112">
    <property type="protein sequence ID" value="RFD19265.1"/>
    <property type="molecule type" value="Genomic_DNA"/>
</dbReference>
<keyword evidence="3" id="KW-0812">Transmembrane</keyword>
<dbReference type="CDD" id="cd16429">
    <property type="entry name" value="VirB10"/>
    <property type="match status" value="1"/>
</dbReference>
<keyword evidence="5" id="KW-0472">Membrane</keyword>
<dbReference type="OrthoDB" id="9807354at2"/>
<protein>
    <submittedName>
        <fullName evidence="7">TrbI/VirB10 family protein</fullName>
    </submittedName>
</protein>
<evidence type="ECO:0000256" key="4">
    <source>
        <dbReference type="ARBA" id="ARBA00022989"/>
    </source>
</evidence>
<gene>
    <name evidence="7" type="ORF">DY926_12240</name>
</gene>
<keyword evidence="6" id="KW-0732">Signal</keyword>
<evidence type="ECO:0000256" key="3">
    <source>
        <dbReference type="ARBA" id="ARBA00022692"/>
    </source>
</evidence>
<dbReference type="AlphaFoldDB" id="A0A371YYF9"/>
<dbReference type="InterPro" id="IPR042217">
    <property type="entry name" value="T4SS_VirB10/TrbI"/>
</dbReference>
<dbReference type="InterPro" id="IPR005498">
    <property type="entry name" value="T4SS_VirB10/TraB/TrbI"/>
</dbReference>
<organism evidence="7 8">
    <name type="scientific">Komagataeibacter melaceti</name>
    <dbReference type="NCBI Taxonomy" id="2766577"/>
    <lineage>
        <taxon>Bacteria</taxon>
        <taxon>Pseudomonadati</taxon>
        <taxon>Pseudomonadota</taxon>
        <taxon>Alphaproteobacteria</taxon>
        <taxon>Acetobacterales</taxon>
        <taxon>Acetobacteraceae</taxon>
        <taxon>Komagataeibacter</taxon>
    </lineage>
</organism>
<evidence type="ECO:0000256" key="2">
    <source>
        <dbReference type="ARBA" id="ARBA00010265"/>
    </source>
</evidence>
<accession>A0A371YYF9</accession>